<dbReference type="GO" id="GO:0016788">
    <property type="term" value="F:hydrolase activity, acting on ester bonds"/>
    <property type="evidence" value="ECO:0007669"/>
    <property type="project" value="InterPro"/>
</dbReference>
<reference evidence="2 3" key="1">
    <citation type="submission" date="2019-02" db="EMBL/GenBank/DDBJ databases">
        <title>Genomic Encyclopedia of Type Strains, Phase IV (KMG-IV): sequencing the most valuable type-strain genomes for metagenomic binning, comparative biology and taxonomic classification.</title>
        <authorList>
            <person name="Goeker M."/>
        </authorList>
    </citation>
    <scope>NUCLEOTIDE SEQUENCE [LARGE SCALE GENOMIC DNA]</scope>
    <source>
        <strain evidence="2 3">DSM 29486</strain>
    </source>
</reference>
<evidence type="ECO:0000313" key="2">
    <source>
        <dbReference type="EMBL" id="RZT00552.1"/>
    </source>
</evidence>
<protein>
    <submittedName>
        <fullName evidence="2">Zinc dependent phospholipase C</fullName>
    </submittedName>
</protein>
<comment type="caution">
    <text evidence="2">The sequence shown here is derived from an EMBL/GenBank/DDBJ whole genome shotgun (WGS) entry which is preliminary data.</text>
</comment>
<evidence type="ECO:0000259" key="1">
    <source>
        <dbReference type="Pfam" id="PF00882"/>
    </source>
</evidence>
<dbReference type="OrthoDB" id="2878022at2"/>
<feature type="domain" description="Phospholipase C/D" evidence="1">
    <location>
        <begin position="6"/>
        <end position="151"/>
    </location>
</feature>
<gene>
    <name evidence="2" type="ORF">EV209_1874</name>
</gene>
<dbReference type="EMBL" id="SGXF01000003">
    <property type="protein sequence ID" value="RZT00552.1"/>
    <property type="molecule type" value="Genomic_DNA"/>
</dbReference>
<accession>A0A4Q7PIU7</accession>
<dbReference type="AlphaFoldDB" id="A0A4Q7PIU7"/>
<evidence type="ECO:0000313" key="3">
    <source>
        <dbReference type="Proteomes" id="UP000292927"/>
    </source>
</evidence>
<name>A0A4Q7PIU7_9FIRM</name>
<sequence>MRKKSHVSLGRYLAYDMDCAELFRHRKAFILGNVLPDCKPSFVTTKHEFEETAAAVFGAIERLVLLDEKYEENDRAFCRDLGQVIHYLADYFTYPHNAHFKGNLKDHCMYEKQLKNQLGAYIRGGYQAEAFPQLAEVHTPGSLCQYIRKMHEEYCRLPASVELDCQYIITVCYQVAAMVMELSYQQRRMRYPVGVMV</sequence>
<dbReference type="SUPFAM" id="SSF48537">
    <property type="entry name" value="Phospholipase C/P1 nuclease"/>
    <property type="match status" value="1"/>
</dbReference>
<dbReference type="Proteomes" id="UP000292927">
    <property type="component" value="Unassembled WGS sequence"/>
</dbReference>
<organism evidence="2 3">
    <name type="scientific">Cuneatibacter caecimuris</name>
    <dbReference type="NCBI Taxonomy" id="1796618"/>
    <lineage>
        <taxon>Bacteria</taxon>
        <taxon>Bacillati</taxon>
        <taxon>Bacillota</taxon>
        <taxon>Clostridia</taxon>
        <taxon>Lachnospirales</taxon>
        <taxon>Lachnospiraceae</taxon>
        <taxon>Cuneatibacter</taxon>
    </lineage>
</organism>
<keyword evidence="3" id="KW-1185">Reference proteome</keyword>
<dbReference type="InterPro" id="IPR008947">
    <property type="entry name" value="PLipase_C/P1_nuclease_dom_sf"/>
</dbReference>
<dbReference type="InterPro" id="IPR029002">
    <property type="entry name" value="PLPC/GPLD1"/>
</dbReference>
<dbReference type="RefSeq" id="WP_130435161.1">
    <property type="nucleotide sequence ID" value="NZ_SGXF01000003.1"/>
</dbReference>
<dbReference type="Pfam" id="PF00882">
    <property type="entry name" value="Zn_dep_PLPC"/>
    <property type="match status" value="1"/>
</dbReference>
<proteinExistence type="predicted"/>